<dbReference type="FunFam" id="3.20.20.70:FF:000118">
    <property type="entry name" value="Alpha-galactosidase"/>
    <property type="match status" value="1"/>
</dbReference>
<gene>
    <name evidence="7" type="ORF">CXR34_03050</name>
</gene>
<evidence type="ECO:0000256" key="4">
    <source>
        <dbReference type="ARBA" id="ARBA00023295"/>
    </source>
</evidence>
<evidence type="ECO:0000256" key="1">
    <source>
        <dbReference type="ARBA" id="ARBA00001255"/>
    </source>
</evidence>
<dbReference type="PRINTS" id="PR00743">
    <property type="entry name" value="GLHYDRLASE36"/>
</dbReference>
<dbReference type="Pfam" id="PF02065">
    <property type="entry name" value="Melibiase"/>
    <property type="match status" value="1"/>
</dbReference>
<dbReference type="Proteomes" id="UP000233276">
    <property type="component" value="Chromosome"/>
</dbReference>
<dbReference type="CDD" id="cd14791">
    <property type="entry name" value="GH36"/>
    <property type="match status" value="1"/>
</dbReference>
<evidence type="ECO:0000256" key="2">
    <source>
        <dbReference type="ARBA" id="ARBA00012755"/>
    </source>
</evidence>
<dbReference type="PANTHER" id="PTHR43053:SF3">
    <property type="entry name" value="ALPHA-GALACTOSIDASE C-RELATED"/>
    <property type="match status" value="1"/>
</dbReference>
<comment type="catalytic activity">
    <reaction evidence="1">
        <text>Hydrolysis of terminal, non-reducing alpha-D-galactose residues in alpha-D-galactosides, including galactose oligosaccharides, galactomannans and galactolipids.</text>
        <dbReference type="EC" id="3.2.1.22"/>
    </reaction>
</comment>
<dbReference type="EC" id="3.2.1.22" evidence="2"/>
<proteinExistence type="predicted"/>
<dbReference type="InterPro" id="IPR038417">
    <property type="entry name" value="Alpga-gal_N_sf"/>
</dbReference>
<dbReference type="AlphaFoldDB" id="A0A2K9DGF5"/>
<dbReference type="SUPFAM" id="SSF51445">
    <property type="entry name" value="(Trans)glycosidases"/>
    <property type="match status" value="1"/>
</dbReference>
<reference evidence="7 8" key="1">
    <citation type="submission" date="2017-12" db="EMBL/GenBank/DDBJ databases">
        <title>Isolation and characterization of estrogens degradatiion strain Microbacterium hominis SJTG1.</title>
        <authorList>
            <person name="Xiong W."/>
            <person name="Yin C."/>
            <person name="Zheng D."/>
            <person name="Liang R."/>
        </authorList>
    </citation>
    <scope>NUCLEOTIDE SEQUENCE [LARGE SCALE GENOMIC DNA]</scope>
    <source>
        <strain evidence="7 8">SJTG1</strain>
    </source>
</reference>
<protein>
    <recommendedName>
        <fullName evidence="2">alpha-galactosidase</fullName>
        <ecNumber evidence="2">3.2.1.22</ecNumber>
    </recommendedName>
</protein>
<dbReference type="GO" id="GO:0004557">
    <property type="term" value="F:alpha-galactosidase activity"/>
    <property type="evidence" value="ECO:0007669"/>
    <property type="project" value="UniProtKB-EC"/>
</dbReference>
<dbReference type="Gene3D" id="2.70.98.60">
    <property type="entry name" value="alpha-galactosidase from lactobacil brevis"/>
    <property type="match status" value="1"/>
</dbReference>
<dbReference type="InterPro" id="IPR002252">
    <property type="entry name" value="Glyco_hydro_36"/>
</dbReference>
<dbReference type="InterPro" id="IPR050985">
    <property type="entry name" value="Alpha-glycosidase_related"/>
</dbReference>
<dbReference type="Gene3D" id="3.20.20.70">
    <property type="entry name" value="Aldolase class I"/>
    <property type="match status" value="1"/>
</dbReference>
<dbReference type="Pfam" id="PF16875">
    <property type="entry name" value="Glyco_hydro_36N"/>
    <property type="match status" value="1"/>
</dbReference>
<name>A0A2K9DGF5_9MICO</name>
<evidence type="ECO:0000259" key="5">
    <source>
        <dbReference type="Pfam" id="PF16874"/>
    </source>
</evidence>
<evidence type="ECO:0000313" key="7">
    <source>
        <dbReference type="EMBL" id="AUG28537.1"/>
    </source>
</evidence>
<organism evidence="7 8">
    <name type="scientific">Microbacterium hominis</name>
    <dbReference type="NCBI Taxonomy" id="162426"/>
    <lineage>
        <taxon>Bacteria</taxon>
        <taxon>Bacillati</taxon>
        <taxon>Actinomycetota</taxon>
        <taxon>Actinomycetes</taxon>
        <taxon>Micrococcales</taxon>
        <taxon>Microbacteriaceae</taxon>
        <taxon>Microbacterium</taxon>
    </lineage>
</organism>
<dbReference type="InterPro" id="IPR013785">
    <property type="entry name" value="Aldolase_TIM"/>
</dbReference>
<keyword evidence="3" id="KW-0378">Hydrolase</keyword>
<accession>A0A2K9DGF5</accession>
<evidence type="ECO:0000313" key="8">
    <source>
        <dbReference type="Proteomes" id="UP000233276"/>
    </source>
</evidence>
<dbReference type="PANTHER" id="PTHR43053">
    <property type="entry name" value="GLYCOSIDASE FAMILY 31"/>
    <property type="match status" value="1"/>
</dbReference>
<dbReference type="InterPro" id="IPR017853">
    <property type="entry name" value="GH"/>
</dbReference>
<evidence type="ECO:0000259" key="6">
    <source>
        <dbReference type="Pfam" id="PF16875"/>
    </source>
</evidence>
<dbReference type="Pfam" id="PF16874">
    <property type="entry name" value="Glyco_hydro_36C"/>
    <property type="match status" value="1"/>
</dbReference>
<feature type="domain" description="Glycosyl hydrolase family 36 N-terminal" evidence="6">
    <location>
        <begin position="36"/>
        <end position="266"/>
    </location>
</feature>
<dbReference type="KEGG" id="mhos:CXR34_03050"/>
<feature type="domain" description="Glycosyl hydrolase family 36 C-terminal" evidence="5">
    <location>
        <begin position="626"/>
        <end position="704"/>
    </location>
</feature>
<dbReference type="InterPro" id="IPR031704">
    <property type="entry name" value="Glyco_hydro_36_N"/>
</dbReference>
<keyword evidence="4" id="KW-0326">Glycosidase</keyword>
<sequence>MKEPTPVTSLPAALPAHVHLRAGGTSVVVDVRSADQPTIVHWGRDLGALTDIELEGIARAARPQRVSGGLDATGRLTVLPQASGGWLTTPGLTGDRDGADFSTRLMTTTAHVTPTTATFVLRDAAADLRVEVELSLGVSGLLHQRLRLVNDGDAPYRVDGLSAGFPLPSTATELLTTTGHHLRERAPERHAFTVGGHLRESRRGRPGADATLVVIAGTPGFGFERGLVHGVHLAWSGDHRLLAERTPTGDAVLRAGELLEPGEVLLAPGESYETPDAVGSWGEGLDDFAARFHDELRARPMHPTRPRPVTVNTWEAVYFRHDLDTLRALADRAARIGAERFVLDDGWFHGRRDDTAGLGDWWVDAEVWPDGLAPLIDHVRERGMEFGLWVEPEMVNPDSDLARRHPDWLLRARDELPPSGRQQQVLDLAHPEAYAYIAEHLHALLDEYPIAYLKWDHNRDLAEPGSGPHGRPRVRANVLALYRLLDELRERHPGLEIESCASGGARVDLGILQRTHRIWTSDCLDPIERLDIQRYTGLVVPPELMGAHLTSPIVHSTGRTVSLSLSALTALLGHFGVEWDLTAEDDATLERIAGWVALYREHRALIATGRRVHADLADPALDLRGVVARDGGAALYVHTQVRTSSAHPPAPVTLPGLDPDRRYRIAVMVPEGSTGYLGQSPLAWEEETVVLSGRAAASVGLRPPVLLPQAAALITASAID</sequence>
<dbReference type="InterPro" id="IPR031705">
    <property type="entry name" value="Glyco_hydro_36_C"/>
</dbReference>
<dbReference type="GO" id="GO:0016052">
    <property type="term" value="P:carbohydrate catabolic process"/>
    <property type="evidence" value="ECO:0007669"/>
    <property type="project" value="InterPro"/>
</dbReference>
<dbReference type="EMBL" id="CP025299">
    <property type="protein sequence ID" value="AUG28537.1"/>
    <property type="molecule type" value="Genomic_DNA"/>
</dbReference>
<evidence type="ECO:0000256" key="3">
    <source>
        <dbReference type="ARBA" id="ARBA00022801"/>
    </source>
</evidence>